<dbReference type="AlphaFoldDB" id="A0A409WF93"/>
<dbReference type="Proteomes" id="UP000283269">
    <property type="component" value="Unassembled WGS sequence"/>
</dbReference>
<evidence type="ECO:0000313" key="3">
    <source>
        <dbReference type="Proteomes" id="UP000283269"/>
    </source>
</evidence>
<feature type="region of interest" description="Disordered" evidence="1">
    <location>
        <begin position="90"/>
        <end position="121"/>
    </location>
</feature>
<protein>
    <submittedName>
        <fullName evidence="2">Uncharacterized protein</fullName>
    </submittedName>
</protein>
<sequence length="1057" mass="119750">MECCDGANRPSAHWTDTVATRRIFAQRTSYLGYTPEQAVRTLSELSGPRHTSGRHVRQAPSTCNAREDNPNHPSLPAALKDEVGAMATALTSSTSDTLSHVPTDLSHSTIPSSTSHPTRKTHSAISTIVRLLSPSEAGRKSSIRTLATFYDEASTHSALHLLDQGQFTTILSLCGTLASKALITNYHSTLAARFQPTLSKTQLWSFIARVGADKAKSGYILTLEDHYWIMQAYLAQARVMGNTNSQSDFDLLHRQYEQLQSMSDAPDVHLPYLDFLISTSNIADAVRCLCRILQRATYPDPRLAELLWDIILLHGSDLSIDSKELICTTAFHRTNMVPIHRKQSSFGVLTIPSLTSDVVRQGIIRIPHMSAAFAAALFSCYTPHYPGQFLVRWANQQARQAFLPQIAIEIRWCNIILLAAAIYPKNLPVSYRSSTTASPDSGNSLWRTTLILESMNRTLASTGADFGSLCGKVQDIARPLWLTFLSAEKANQPVDITRAYISTFLQIAAKSYDEQLKGECYRLSQELGLWNFRQTDHWATKAQSVDTIAAYVRAHISCEGRDWKGCFSTISALLPGLAWQEDVANILIRRYSQENVETAYDLYVHCLEVGISISHQTVDKLFMGLVKYQRWDIITMFLNHSSTTQDQLQFLFGESLRLFQIERFRYVDPTFVKLLTQTASKLYERDPPPQSLKYSIRYFLSIMIWTHYVRDMVKLVELLHRSVPSFFTPRLLHTLALHLIRRRELLEAFKLFRIFERAQGKPASPSLERIRHKLMFKFSKVGAHNVARQVMRGKTRIVSLTRREALAHYGLSMLQSPLRYYRCVQRVGFRASGDGPTVREAISLLVKAKRTFSARKLYARCRSTLDVKTRTAIGNIIIHGPIQGSGFRNARLVRRVVKIKDLLINEYGFVPDRTTLNIILKSILRWETTLDAPKVRRLFDNMAHEGYPIPEQFRRTHGVPFSSPRGSFKALPLSSLAPGFSFSKHIRPMYKMFIKAFYVRNDVSAAKTVVGILKEVEILEMRELEKRSKARREGVIKKRLKVLKKATETDKKGVKGT</sequence>
<feature type="region of interest" description="Disordered" evidence="1">
    <location>
        <begin position="44"/>
        <end position="76"/>
    </location>
</feature>
<dbReference type="InParanoid" id="A0A409WF93"/>
<keyword evidence="3" id="KW-1185">Reference proteome</keyword>
<feature type="compositionally biased region" description="Low complexity" evidence="1">
    <location>
        <begin position="90"/>
        <end position="99"/>
    </location>
</feature>
<dbReference type="STRING" id="93625.A0A409WF93"/>
<organism evidence="2 3">
    <name type="scientific">Psilocybe cyanescens</name>
    <dbReference type="NCBI Taxonomy" id="93625"/>
    <lineage>
        <taxon>Eukaryota</taxon>
        <taxon>Fungi</taxon>
        <taxon>Dikarya</taxon>
        <taxon>Basidiomycota</taxon>
        <taxon>Agaricomycotina</taxon>
        <taxon>Agaricomycetes</taxon>
        <taxon>Agaricomycetidae</taxon>
        <taxon>Agaricales</taxon>
        <taxon>Agaricineae</taxon>
        <taxon>Strophariaceae</taxon>
        <taxon>Psilocybe</taxon>
    </lineage>
</organism>
<evidence type="ECO:0000256" key="1">
    <source>
        <dbReference type="SAM" id="MobiDB-lite"/>
    </source>
</evidence>
<feature type="compositionally biased region" description="Low complexity" evidence="1">
    <location>
        <begin position="106"/>
        <end position="116"/>
    </location>
</feature>
<comment type="caution">
    <text evidence="2">The sequence shown here is derived from an EMBL/GenBank/DDBJ whole genome shotgun (WGS) entry which is preliminary data.</text>
</comment>
<evidence type="ECO:0000313" key="2">
    <source>
        <dbReference type="EMBL" id="PPQ77130.1"/>
    </source>
</evidence>
<reference evidence="2 3" key="1">
    <citation type="journal article" date="2018" name="Evol. Lett.">
        <title>Horizontal gene cluster transfer increased hallucinogenic mushroom diversity.</title>
        <authorList>
            <person name="Reynolds H.T."/>
            <person name="Vijayakumar V."/>
            <person name="Gluck-Thaler E."/>
            <person name="Korotkin H.B."/>
            <person name="Matheny P.B."/>
            <person name="Slot J.C."/>
        </authorList>
    </citation>
    <scope>NUCLEOTIDE SEQUENCE [LARGE SCALE GENOMIC DNA]</scope>
    <source>
        <strain evidence="2 3">2631</strain>
    </source>
</reference>
<dbReference type="EMBL" id="NHYD01003443">
    <property type="protein sequence ID" value="PPQ77130.1"/>
    <property type="molecule type" value="Genomic_DNA"/>
</dbReference>
<proteinExistence type="predicted"/>
<name>A0A409WF93_PSICY</name>
<gene>
    <name evidence="2" type="ORF">CVT25_010824</name>
</gene>
<accession>A0A409WF93</accession>
<dbReference type="OrthoDB" id="2592092at2759"/>